<evidence type="ECO:0000256" key="1">
    <source>
        <dbReference type="SAM" id="MobiDB-lite"/>
    </source>
</evidence>
<feature type="region of interest" description="Disordered" evidence="1">
    <location>
        <begin position="1"/>
        <end position="26"/>
    </location>
</feature>
<comment type="caution">
    <text evidence="2">The sequence shown here is derived from an EMBL/GenBank/DDBJ whole genome shotgun (WGS) entry which is preliminary data.</text>
</comment>
<accession>A0A261SCD8</accession>
<dbReference type="AlphaFoldDB" id="A0A261SCD8"/>
<evidence type="ECO:0000313" key="2">
    <source>
        <dbReference type="EMBL" id="OZI34741.1"/>
    </source>
</evidence>
<sequence>MTQPIPHSASARCGTRNSNGPRGDSFPRKSRWIPGCAYGSFILARCSAIRQQHEPSGSSTPDRLPFPETILFLRLVPPHGAIKLAGHLLTCTLAAALPALAIGQDIASVDRWTDIQQRIRTACDDACRQQPLKAQWETLRALKPALNARDAARVLHVSEVELLATEIGPDVVPLRTDPAALKQIWARLDTLGPVIAVTRNENGISERTSPGAQAPVALAPHWAGWGYVFAVTHYSGKDHKPVRSLQAYDLHGDSITKIILNAPDGDAAFDRMAREYRDVHAFQPPAQLPRTRSDAIRPPAAQGALAWKNIHDHATLERAFEVGDASTDVDDHAGFIVRDLDISVFDAFVTALVERHVRVTAVVGNRGLSQLYTGNIERAHELGQGFFSLAGPGVELHIYRPALARARLFRSADHRYEVVEFMDGAGVAIRFLDGTDDTSHDSGAWQAALKNAFKTANVTSM</sequence>
<dbReference type="OrthoDB" id="316630at2"/>
<reference evidence="3" key="1">
    <citation type="submission" date="2017-05" db="EMBL/GenBank/DDBJ databases">
        <title>Complete and WGS of Bordetella genogroups.</title>
        <authorList>
            <person name="Spilker T."/>
            <person name="Lipuma J."/>
        </authorList>
    </citation>
    <scope>NUCLEOTIDE SEQUENCE [LARGE SCALE GENOMIC DNA]</scope>
    <source>
        <strain evidence="3">AU16122</strain>
    </source>
</reference>
<evidence type="ECO:0000313" key="3">
    <source>
        <dbReference type="Proteomes" id="UP000216020"/>
    </source>
</evidence>
<dbReference type="InterPro" id="IPR053733">
    <property type="entry name" value="Heme_Transport_Util_sf"/>
</dbReference>
<protein>
    <submittedName>
        <fullName evidence="2">Uncharacterized protein</fullName>
    </submittedName>
</protein>
<keyword evidence="3" id="KW-1185">Reference proteome</keyword>
<name>A0A261SCD8_9BORD</name>
<dbReference type="Gene3D" id="3.40.1570.10">
    <property type="entry name" value="HemS/ChuS/ChuX like domains"/>
    <property type="match status" value="2"/>
</dbReference>
<organism evidence="2 3">
    <name type="scientific">Bordetella genomosp. 10</name>
    <dbReference type="NCBI Taxonomy" id="1416804"/>
    <lineage>
        <taxon>Bacteria</taxon>
        <taxon>Pseudomonadati</taxon>
        <taxon>Pseudomonadota</taxon>
        <taxon>Betaproteobacteria</taxon>
        <taxon>Burkholderiales</taxon>
        <taxon>Alcaligenaceae</taxon>
        <taxon>Bordetella</taxon>
    </lineage>
</organism>
<dbReference type="Pfam" id="PF06228">
    <property type="entry name" value="ChuX_HutX"/>
    <property type="match status" value="1"/>
</dbReference>
<proteinExistence type="predicted"/>
<dbReference type="InterPro" id="IPR010413">
    <property type="entry name" value="HutX-like"/>
</dbReference>
<dbReference type="EMBL" id="NEVM01000002">
    <property type="protein sequence ID" value="OZI34741.1"/>
    <property type="molecule type" value="Genomic_DNA"/>
</dbReference>
<gene>
    <name evidence="2" type="ORF">CAL29_14825</name>
</gene>
<dbReference type="SUPFAM" id="SSF144064">
    <property type="entry name" value="Heme iron utilization protein-like"/>
    <property type="match status" value="1"/>
</dbReference>
<dbReference type="Proteomes" id="UP000216020">
    <property type="component" value="Unassembled WGS sequence"/>
</dbReference>